<dbReference type="InterPro" id="IPR034391">
    <property type="entry name" value="AdoMet-like_SPASM_containing"/>
</dbReference>
<evidence type="ECO:0000313" key="9">
    <source>
        <dbReference type="Proteomes" id="UP000007726"/>
    </source>
</evidence>
<proteinExistence type="predicted"/>
<dbReference type="GO" id="GO:0003824">
    <property type="term" value="F:catalytic activity"/>
    <property type="evidence" value="ECO:0007669"/>
    <property type="project" value="InterPro"/>
</dbReference>
<evidence type="ECO:0000259" key="7">
    <source>
        <dbReference type="PROSITE" id="PS51918"/>
    </source>
</evidence>
<dbReference type="InterPro" id="IPR013785">
    <property type="entry name" value="Aldolase_TIM"/>
</dbReference>
<dbReference type="HOGENOM" id="CLU_009273_1_2_9"/>
<dbReference type="InterPro" id="IPR058240">
    <property type="entry name" value="rSAM_sf"/>
</dbReference>
<keyword evidence="6" id="KW-0411">Iron-sulfur</keyword>
<dbReference type="GO" id="GO:0046872">
    <property type="term" value="F:metal ion binding"/>
    <property type="evidence" value="ECO:0007669"/>
    <property type="project" value="UniProtKB-KW"/>
</dbReference>
<evidence type="ECO:0000256" key="3">
    <source>
        <dbReference type="ARBA" id="ARBA00022691"/>
    </source>
</evidence>
<accession>B8FTT9</accession>
<organism evidence="8 9">
    <name type="scientific">Desulfitobacterium hafniense (strain DSM 10664 / DCB-2)</name>
    <dbReference type="NCBI Taxonomy" id="272564"/>
    <lineage>
        <taxon>Bacteria</taxon>
        <taxon>Bacillati</taxon>
        <taxon>Bacillota</taxon>
        <taxon>Clostridia</taxon>
        <taxon>Eubacteriales</taxon>
        <taxon>Desulfitobacteriaceae</taxon>
        <taxon>Desulfitobacterium</taxon>
    </lineage>
</organism>
<gene>
    <name evidence="8" type="ordered locus">Dhaf_4173</name>
</gene>
<dbReference type="PANTHER" id="PTHR11228:SF7">
    <property type="entry name" value="PQQA PEPTIDE CYCLASE"/>
    <property type="match status" value="1"/>
</dbReference>
<evidence type="ECO:0000256" key="2">
    <source>
        <dbReference type="ARBA" id="ARBA00022485"/>
    </source>
</evidence>
<name>B8FTT9_DESHD</name>
<dbReference type="AlphaFoldDB" id="B8FTT9"/>
<dbReference type="InterPro" id="IPR007197">
    <property type="entry name" value="rSAM"/>
</dbReference>
<reference evidence="8 9" key="1">
    <citation type="journal article" date="2012" name="BMC Microbiol.">
        <title>Genome sequence of Desulfitobacterium hafniense DCB-2, a Gram-positive anaerobe capable of dehalogenation and metal reduction.</title>
        <authorList>
            <person name="Kim S.H."/>
            <person name="Harzman C."/>
            <person name="Davis J.K."/>
            <person name="Hutcheson R."/>
            <person name="Broderick J.B."/>
            <person name="Marsh T.L."/>
            <person name="Tiedje J.M."/>
        </authorList>
    </citation>
    <scope>NUCLEOTIDE SEQUENCE [LARGE SCALE GENOMIC DNA]</scope>
    <source>
        <strain evidence="9">DSM 10664 / DCB-2</strain>
    </source>
</reference>
<dbReference type="Proteomes" id="UP000007726">
    <property type="component" value="Chromosome"/>
</dbReference>
<feature type="domain" description="Radical SAM core" evidence="7">
    <location>
        <begin position="15"/>
        <end position="230"/>
    </location>
</feature>
<sequence>MTVPVRVPLIEHLPLATPFAVHMFTSYYCNFKCRYCIHSLDKEEQDKLRFKKQTMPMEIFQKTVDDLQAFPSQVKAMIFAGHGEPLTHPAIADMISYAKLHNAAERVEIVSNGSLLTPSLSDKLIEAKLDRLRISLQGLNEEDYLRVCGTKINFSEFVSYLEYFFRHKQHTDTFIKIIDIALNNPTGSKQFHTIFDSICDTAAIEYLFPFIDQIDHKELSGELQNTKHGDGKAMHVDICAMPFYMLVVLPNGDVTGCCAIQPPVIFGNVMKKTLLEIWNSEERNELLVTQILGRAANPVCKNCTVPDYGMQQGDYLDEYRAQLLRIFRIEGQNHGTNGRISGRD</sequence>
<dbReference type="GO" id="GO:0051536">
    <property type="term" value="F:iron-sulfur cluster binding"/>
    <property type="evidence" value="ECO:0007669"/>
    <property type="project" value="UniProtKB-KW"/>
</dbReference>
<keyword evidence="5" id="KW-0408">Iron</keyword>
<evidence type="ECO:0000256" key="1">
    <source>
        <dbReference type="ARBA" id="ARBA00001966"/>
    </source>
</evidence>
<keyword evidence="2" id="KW-0004">4Fe-4S</keyword>
<dbReference type="PANTHER" id="PTHR11228">
    <property type="entry name" value="RADICAL SAM DOMAIN PROTEIN"/>
    <property type="match status" value="1"/>
</dbReference>
<dbReference type="SFLD" id="SFLDS00029">
    <property type="entry name" value="Radical_SAM"/>
    <property type="match status" value="1"/>
</dbReference>
<keyword evidence="3" id="KW-0949">S-adenosyl-L-methionine</keyword>
<dbReference type="Pfam" id="PF13186">
    <property type="entry name" value="SPASM"/>
    <property type="match status" value="1"/>
</dbReference>
<keyword evidence="4" id="KW-0479">Metal-binding</keyword>
<dbReference type="PROSITE" id="PS51918">
    <property type="entry name" value="RADICAL_SAM"/>
    <property type="match status" value="1"/>
</dbReference>
<dbReference type="KEGG" id="dhd:Dhaf_4173"/>
<dbReference type="InterPro" id="IPR050377">
    <property type="entry name" value="Radical_SAM_PqqE_MftC-like"/>
</dbReference>
<dbReference type="RefSeq" id="WP_015945078.1">
    <property type="nucleotide sequence ID" value="NC_011830.1"/>
</dbReference>
<dbReference type="EMBL" id="CP001336">
    <property type="protein sequence ID" value="ACL22181.1"/>
    <property type="molecule type" value="Genomic_DNA"/>
</dbReference>
<dbReference type="CDD" id="cd01335">
    <property type="entry name" value="Radical_SAM"/>
    <property type="match status" value="1"/>
</dbReference>
<dbReference type="Gene3D" id="3.20.20.70">
    <property type="entry name" value="Aldolase class I"/>
    <property type="match status" value="1"/>
</dbReference>
<dbReference type="SFLD" id="SFLDG01067">
    <property type="entry name" value="SPASM/twitch_domain_containing"/>
    <property type="match status" value="1"/>
</dbReference>
<evidence type="ECO:0000313" key="8">
    <source>
        <dbReference type="EMBL" id="ACL22181.1"/>
    </source>
</evidence>
<evidence type="ECO:0000256" key="4">
    <source>
        <dbReference type="ARBA" id="ARBA00022723"/>
    </source>
</evidence>
<dbReference type="InterPro" id="IPR023885">
    <property type="entry name" value="4Fe4S-binding_SPASM_dom"/>
</dbReference>
<dbReference type="SUPFAM" id="SSF102114">
    <property type="entry name" value="Radical SAM enzymes"/>
    <property type="match status" value="1"/>
</dbReference>
<evidence type="ECO:0000256" key="6">
    <source>
        <dbReference type="ARBA" id="ARBA00023014"/>
    </source>
</evidence>
<evidence type="ECO:0000256" key="5">
    <source>
        <dbReference type="ARBA" id="ARBA00023004"/>
    </source>
</evidence>
<protein>
    <submittedName>
        <fullName evidence="8">Radical SAM domain protein</fullName>
    </submittedName>
</protein>
<comment type="cofactor">
    <cofactor evidence="1">
        <name>[4Fe-4S] cluster</name>
        <dbReference type="ChEBI" id="CHEBI:49883"/>
    </cofactor>
</comment>
<dbReference type="SFLD" id="SFLDG01387">
    <property type="entry name" value="BtrN-like_SPASM_domain_contain"/>
    <property type="match status" value="1"/>
</dbReference>
<dbReference type="Pfam" id="PF04055">
    <property type="entry name" value="Radical_SAM"/>
    <property type="match status" value="1"/>
</dbReference>